<dbReference type="Pfam" id="PF07676">
    <property type="entry name" value="PD40"/>
    <property type="match status" value="4"/>
</dbReference>
<proteinExistence type="predicted"/>
<dbReference type="InterPro" id="IPR029058">
    <property type="entry name" value="AB_hydrolase_fold"/>
</dbReference>
<dbReference type="SUPFAM" id="SSF82171">
    <property type="entry name" value="DPP6 N-terminal domain-like"/>
    <property type="match status" value="1"/>
</dbReference>
<comment type="caution">
    <text evidence="5">The sequence shown here is derived from an EMBL/GenBank/DDBJ whole genome shotgun (WGS) entry which is preliminary data.</text>
</comment>
<sequence>MLRLPLLLATVALATLPGALAAQEAAPFTVDDVLRLEDLSDPVFAPDGARIAYVVNGPAEGDASQSDIWIAQWDGSSAQPLYPTLDRDEAMPRWSADGRVFAFIRSGAEGEAAQLWASTAGEPPRQVSTLAGGVSDYSLAPDGSFAIVLTEVGTNVVAEAPAVAPPIVITRFTAREDYRGFVDDRRTHLFRVDFTPGSEAVPVTSGDYDVGHPSLSPDGTQLAYVSRQCDPAVRLRCSDVYVMPVAGGPARRIDTFKGEDADPGMDTNAPQWSPDGRRLLWLRSGPPQETWYNPLQLVVADLASGQERQVAWIDRWVQQPEWSHDGRHILALVEQPQDTWLARIDPATDAVEYLTGGARFAYDFAEGPQGQLAVLDGDPLTPLALRSVEASPRMLSPHNRWLANRRLATTQDVSFTSDGVQIHGLLTLPAGREQDTPLPMIVRLHGGPVYQFSHEFMADHQVFAAAGYAVLAINPRGSSGRGAAFAQAQMGRWGTVDAADISAGITWAIDNGVSRPDQIGVGGWSYGGILSNYMIASDTRVKAAVAGAGMANFFGGFGVDEYARDYVLELGEPWNNVERWMQLSYPFFQSERITAPTLYLCAEKDWNVPCEGSLAMYQALQSNDVPTTLVVYPGQNHGLVVPSYLKDRMVRSIAWYDRWLRGQ</sequence>
<evidence type="ECO:0000313" key="6">
    <source>
        <dbReference type="Proteomes" id="UP000466966"/>
    </source>
</evidence>
<evidence type="ECO:0000256" key="1">
    <source>
        <dbReference type="ARBA" id="ARBA00022801"/>
    </source>
</evidence>
<keyword evidence="3" id="KW-0732">Signal</keyword>
<keyword evidence="2" id="KW-0720">Serine protease</keyword>
<dbReference type="InterPro" id="IPR001375">
    <property type="entry name" value="Peptidase_S9_cat"/>
</dbReference>
<evidence type="ECO:0000256" key="2">
    <source>
        <dbReference type="ARBA" id="ARBA00022825"/>
    </source>
</evidence>
<dbReference type="PANTHER" id="PTHR42776:SF27">
    <property type="entry name" value="DIPEPTIDYL PEPTIDASE FAMILY MEMBER 6"/>
    <property type="match status" value="1"/>
</dbReference>
<keyword evidence="1" id="KW-0378">Hydrolase</keyword>
<dbReference type="AlphaFoldDB" id="A0A844YYE8"/>
<dbReference type="RefSeq" id="WP_160771057.1">
    <property type="nucleotide sequence ID" value="NZ_WTYV01000002.1"/>
</dbReference>
<dbReference type="EMBL" id="WTYV01000002">
    <property type="protein sequence ID" value="MXO71107.1"/>
    <property type="molecule type" value="Genomic_DNA"/>
</dbReference>
<dbReference type="Gene3D" id="3.40.50.1820">
    <property type="entry name" value="alpha/beta hydrolase"/>
    <property type="match status" value="1"/>
</dbReference>
<keyword evidence="6" id="KW-1185">Reference proteome</keyword>
<gene>
    <name evidence="5" type="ORF">GRI99_05580</name>
</gene>
<protein>
    <submittedName>
        <fullName evidence="5">Prolyl oligopeptidase family serine peptidase</fullName>
    </submittedName>
</protein>
<dbReference type="GO" id="GO:0004252">
    <property type="term" value="F:serine-type endopeptidase activity"/>
    <property type="evidence" value="ECO:0007669"/>
    <property type="project" value="TreeGrafter"/>
</dbReference>
<dbReference type="Gene3D" id="2.120.10.30">
    <property type="entry name" value="TolB, C-terminal domain"/>
    <property type="match status" value="2"/>
</dbReference>
<feature type="signal peptide" evidence="3">
    <location>
        <begin position="1"/>
        <end position="21"/>
    </location>
</feature>
<feature type="domain" description="Peptidase S9 prolyl oligopeptidase catalytic" evidence="4">
    <location>
        <begin position="456"/>
        <end position="661"/>
    </location>
</feature>
<dbReference type="Pfam" id="PF00326">
    <property type="entry name" value="Peptidase_S9"/>
    <property type="match status" value="1"/>
</dbReference>
<accession>A0A844YYE8</accession>
<dbReference type="GO" id="GO:0006508">
    <property type="term" value="P:proteolysis"/>
    <property type="evidence" value="ECO:0007669"/>
    <property type="project" value="InterPro"/>
</dbReference>
<evidence type="ECO:0000313" key="5">
    <source>
        <dbReference type="EMBL" id="MXO71107.1"/>
    </source>
</evidence>
<name>A0A844YYE8_9SPHN</name>
<dbReference type="InterPro" id="IPR011042">
    <property type="entry name" value="6-blade_b-propeller_TolB-like"/>
</dbReference>
<evidence type="ECO:0000259" key="4">
    <source>
        <dbReference type="Pfam" id="PF00326"/>
    </source>
</evidence>
<dbReference type="PANTHER" id="PTHR42776">
    <property type="entry name" value="SERINE PEPTIDASE S9 FAMILY MEMBER"/>
    <property type="match status" value="1"/>
</dbReference>
<evidence type="ECO:0000256" key="3">
    <source>
        <dbReference type="SAM" id="SignalP"/>
    </source>
</evidence>
<keyword evidence="2" id="KW-0645">Protease</keyword>
<dbReference type="InterPro" id="IPR011659">
    <property type="entry name" value="WD40"/>
</dbReference>
<feature type="chain" id="PRO_5032341032" evidence="3">
    <location>
        <begin position="22"/>
        <end position="663"/>
    </location>
</feature>
<organism evidence="5 6">
    <name type="scientific">Alteraurantiacibacter buctensis</name>
    <dbReference type="NCBI Taxonomy" id="1503981"/>
    <lineage>
        <taxon>Bacteria</taxon>
        <taxon>Pseudomonadati</taxon>
        <taxon>Pseudomonadota</taxon>
        <taxon>Alphaproteobacteria</taxon>
        <taxon>Sphingomonadales</taxon>
        <taxon>Erythrobacteraceae</taxon>
        <taxon>Alteraurantiacibacter</taxon>
    </lineage>
</organism>
<dbReference type="SUPFAM" id="SSF53474">
    <property type="entry name" value="alpha/beta-Hydrolases"/>
    <property type="match status" value="1"/>
</dbReference>
<dbReference type="Proteomes" id="UP000466966">
    <property type="component" value="Unassembled WGS sequence"/>
</dbReference>
<dbReference type="OrthoDB" id="1094230at2"/>
<reference evidence="5 6" key="1">
    <citation type="submission" date="2019-12" db="EMBL/GenBank/DDBJ databases">
        <title>Genomic-based taxomic classification of the family Erythrobacteraceae.</title>
        <authorList>
            <person name="Xu L."/>
        </authorList>
    </citation>
    <scope>NUCLEOTIDE SEQUENCE [LARGE SCALE GENOMIC DNA]</scope>
    <source>
        <strain evidence="5 6">M0322</strain>
    </source>
</reference>